<protein>
    <recommendedName>
        <fullName evidence="2">PH domain-containing protein</fullName>
    </recommendedName>
</protein>
<feature type="compositionally biased region" description="Low complexity" evidence="1">
    <location>
        <begin position="2167"/>
        <end position="2180"/>
    </location>
</feature>
<dbReference type="Pfam" id="PF00169">
    <property type="entry name" value="PH"/>
    <property type="match status" value="1"/>
</dbReference>
<feature type="region of interest" description="Disordered" evidence="1">
    <location>
        <begin position="2273"/>
        <end position="2307"/>
    </location>
</feature>
<feature type="compositionally biased region" description="Low complexity" evidence="1">
    <location>
        <begin position="124"/>
        <end position="139"/>
    </location>
</feature>
<organism evidence="3 4">
    <name type="scientific">Lobosporangium transversale</name>
    <dbReference type="NCBI Taxonomy" id="64571"/>
    <lineage>
        <taxon>Eukaryota</taxon>
        <taxon>Fungi</taxon>
        <taxon>Fungi incertae sedis</taxon>
        <taxon>Mucoromycota</taxon>
        <taxon>Mortierellomycotina</taxon>
        <taxon>Mortierellomycetes</taxon>
        <taxon>Mortierellales</taxon>
        <taxon>Mortierellaceae</taxon>
        <taxon>Lobosporangium</taxon>
    </lineage>
</organism>
<accession>A0A1Y2GJG7</accession>
<dbReference type="RefSeq" id="XP_021879720.1">
    <property type="nucleotide sequence ID" value="XM_022030310.1"/>
</dbReference>
<dbReference type="SMART" id="SM00233">
    <property type="entry name" value="PH"/>
    <property type="match status" value="1"/>
</dbReference>
<feature type="region of interest" description="Disordered" evidence="1">
    <location>
        <begin position="2010"/>
        <end position="2031"/>
    </location>
</feature>
<feature type="compositionally biased region" description="Polar residues" evidence="1">
    <location>
        <begin position="646"/>
        <end position="655"/>
    </location>
</feature>
<dbReference type="Proteomes" id="UP000193648">
    <property type="component" value="Unassembled WGS sequence"/>
</dbReference>
<comment type="caution">
    <text evidence="3">The sequence shown here is derived from an EMBL/GenBank/DDBJ whole genome shotgun (WGS) entry which is preliminary data.</text>
</comment>
<sequence>MNTSKHYEQQQKQQGKGYRARALSAAALSGSPTPSSPSSFAAGATATNLGIPMGRPLPRTPGLQQHLDPSMPNGTGLGIGASGLGAAGSSNNISPNGPYINPNANNIARSSRVSVNITQSSSTLSTTLANNNSSTTHISSHGESHDNNSNSNTRAGHTSWIQGLSKSSLSLQQQEQQRRRSLAEDPSYQAALTRPISPTMIMNYIPPPATTNPSKNNNANNTKANIGSDNHHNNSNTNNSGSNGNNSSGALEPLAHPMPQSSTTTATPIASSSSNTNIHNPSLRIHSATAALSPSFNTLGQSASKPVTHLGGRNYVGSNISNPNGGTINPQPPSVSAAVLNSEDPTSNSSRFARRGPLMMNYDNSSHQSIFSSYSANGSSSIDTGGSGGGGFGARSRHESAVHTDLLESPASIPNQSQPYQQSSQTQIQFSPGNQRVMIQGNGSSTTGFSPASYGTGTQLQIAKEGWLWKRGNLLTWKRIYAIGRYRGDAHPGVMTLFKDNEHLFPTKTIDMAECYEVQVKGQDAKATGRFEFKVVSRKEETWFATDTMSERTAWIDALNSLMVAKAVGASLMKLEAKLNNIRHRNNSLEYAHITPSSTNVASNAGGFVSSAGAGVGTVAGSMITAATNVGSSSNSSASAAFDRPSTPSSNMQTEHLSVAQQDLATREQLLAQREQELERKRTESLLVQLEAWRAAAKVTVNQHYAVRDQLLERVMKTARTVQELLERARIHLETGSDQITEIVQSHLECLRVHTSESAVNATSCKMLKSILVGLTVNLDTRSSELKRVLLVLDQYINTAKRTSSSKSSHQISTTTSTSSPTSPTLAGLPTGASKERRLSVGGTSLHSSPLPTYPPSTSGITMYLIQVRDKYRETLEVLQDYSKRLKQVLERADVVHSSPESVRKFRDEIQEALKGLTKMPSYVFTPCLPDQPLPGAADTFYREDLVLLHQQKNKAQQQQQQSNEREQEDSASLPTTDRDTTQDPNKETTAATTASRSSSSASTSSSNTHGGAPALSLALPPSLSSFLLLDTTATTTATTTTATTTTATTTTNAASSTVDAGATIAEKALVQTEAQLSTASAAELTQKLRDTILPEFEHLSIKQEESLQSMTTLLNQISSTLVNRLTEIKDATAGQRQEFEELKDEIIDVMQLSATDPSGHQRDISALSEIRSKLAEITDQLTKVQDYQNQQNNMIMLNGGGISGRGMGFGQQGYFATSHPHHGHRRLVGSGVAMTGSNNGNSATATGLSLLQRSASTMVHPSFGSAHPFYNTIDGGSSSTRPHLQRGGSSNLHNRLHQPPSVSITPKIAGMTRLFEDGEDDSNDSSNLDTSSDFNHQSSSSFNGGNARYMHGGYDSDRHRQSQELMISKLDQLLLLLEFVNTAQCRMMAYQDLEFDRQRANFSGTNINVDDNRMMAVQEYMEQMDRKMNLQMHLLRRLASIQGTAGTMDGTDDVAHSGAQVREITDDNGIDDKGRGEDDMKLNNSHGIEEMIKTLPPENELSLIEVLNRLDLQIIPSVKDQSGRIQELSDQLTEMKRQLDEQQRRLEQQHNFSGTIFKPRVPTPNVAPILNRSKSTDHSTTPLMLSRSSSQASIQQQQQHQKHQQAASLASPLDTESSPASWRASLRPSNSTGSSFTQSRERLSSSPTTGAVPSPASSLDSLPSSTSATPSSGTNEDQTNVIMTKTSDRIVELLDRMDAKMSQMIDDQLPRYEKGNNELLTKVCELLDDCVDKDSKEDDNALSEDDNQGNKGTRRRGGRSAAEVSTLAQTATVADISKADLIPLTQKLQGLETMLMEQNDHEELRQVGNKALWKEMMIMLEDIHRHHRTATPSSTSSSLDRAGNGMDGDLTPPVRTSTSTPQLTTGSATAPPVLLPASTAATETIIDSLERLKFLIQGEADRSESSLNEQRDEILEKMNQVLSSIQESQGEMGSRDAAVKEELQEMREWIVKHSSMQTENLREIVFAARSTVGSTIADATASAAAATVKDRDREDVLLEADVVNSVRATGIEGSEGRGGGGCSSSGSEEEYTRVDILDDLEQEERLLSKPTHLSRSRLQSLQPSYEPLPAPLVAVTAEATKEIQGLKEQLEMFTKVQMATFSELADNVSGVEKMMRDMSKVMGIRRGGTLIRKREAEQGRAMLAMEVKETIEEVMARMGRSNSLANISNATSSSSSPPVGSGGPQKTPRSSIDSQDEASSNSNNNNNNNNKGFLPRGDSGLFKYLYQPRRSAASNTNNAATDASKSTTLATSPSMASSLLAEVTPMSINTSSAMLEEPSSSIRSPGSPLSPIGGTESLPSLSSSSEMMQEQMDLLHDQMEQLYNRKARVEVQVQGLESEKHQLTKEKEELMKEVEMLRKEKQDLLMANSAQSATATATTATNAVSSTATEPLTMSTNALLEKALSDRVAMLLQETARLEILKKQLENQVKK</sequence>
<dbReference type="SUPFAM" id="SSF50729">
    <property type="entry name" value="PH domain-like"/>
    <property type="match status" value="1"/>
</dbReference>
<feature type="compositionally biased region" description="Low complexity" evidence="1">
    <location>
        <begin position="2200"/>
        <end position="2211"/>
    </location>
</feature>
<feature type="compositionally biased region" description="Polar residues" evidence="1">
    <location>
        <begin position="1628"/>
        <end position="1652"/>
    </location>
</feature>
<feature type="compositionally biased region" description="Low complexity" evidence="1">
    <location>
        <begin position="2279"/>
        <end position="2307"/>
    </location>
</feature>
<dbReference type="GeneID" id="33572152"/>
<feature type="compositionally biased region" description="Low complexity" evidence="1">
    <location>
        <begin position="261"/>
        <end position="278"/>
    </location>
</feature>
<feature type="region of interest" description="Disordered" evidence="1">
    <location>
        <begin position="1275"/>
        <end position="1357"/>
    </location>
</feature>
<feature type="domain" description="PH" evidence="2">
    <location>
        <begin position="461"/>
        <end position="564"/>
    </location>
</feature>
<feature type="compositionally biased region" description="Low complexity" evidence="1">
    <location>
        <begin position="630"/>
        <end position="641"/>
    </location>
</feature>
<dbReference type="PANTHER" id="PTHR42264">
    <property type="entry name" value="EPHRIN_REC_LIKE DOMAIN-CONTAINING PROTEIN"/>
    <property type="match status" value="1"/>
</dbReference>
<dbReference type="EMBL" id="MCFF01000028">
    <property type="protein sequence ID" value="ORZ11405.1"/>
    <property type="molecule type" value="Genomic_DNA"/>
</dbReference>
<feature type="compositionally biased region" description="Polar residues" evidence="1">
    <location>
        <begin position="1855"/>
        <end position="1869"/>
    </location>
</feature>
<dbReference type="OrthoDB" id="2249524at2759"/>
<name>A0A1Y2GJG7_9FUNG</name>
<feature type="region of interest" description="Disordered" evidence="1">
    <location>
        <begin position="2233"/>
        <end position="2254"/>
    </location>
</feature>
<feature type="compositionally biased region" description="Low complexity" evidence="1">
    <location>
        <begin position="1654"/>
        <end position="1673"/>
    </location>
</feature>
<feature type="region of interest" description="Disordered" evidence="1">
    <location>
        <begin position="952"/>
        <end position="1017"/>
    </location>
</feature>
<feature type="compositionally biased region" description="Polar residues" evidence="1">
    <location>
        <begin position="1275"/>
        <end position="1294"/>
    </location>
</feature>
<feature type="compositionally biased region" description="Low complexity" evidence="1">
    <location>
        <begin position="2233"/>
        <end position="2249"/>
    </location>
</feature>
<feature type="region of interest" description="Disordered" evidence="1">
    <location>
        <begin position="1828"/>
        <end position="1872"/>
    </location>
</feature>
<dbReference type="STRING" id="64571.A0A1Y2GJG7"/>
<evidence type="ECO:0000313" key="4">
    <source>
        <dbReference type="Proteomes" id="UP000193648"/>
    </source>
</evidence>
<dbReference type="CDD" id="cd00821">
    <property type="entry name" value="PH"/>
    <property type="match status" value="1"/>
</dbReference>
<proteinExistence type="predicted"/>
<keyword evidence="4" id="KW-1185">Reference proteome</keyword>
<feature type="compositionally biased region" description="Low complexity" evidence="1">
    <location>
        <begin position="1587"/>
        <end position="1612"/>
    </location>
</feature>
<feature type="compositionally biased region" description="Low complexity" evidence="1">
    <location>
        <begin position="211"/>
        <end position="249"/>
    </location>
</feature>
<feature type="region of interest" description="Disordered" evidence="1">
    <location>
        <begin position="1"/>
        <end position="44"/>
    </location>
</feature>
<feature type="region of interest" description="Disordered" evidence="1">
    <location>
        <begin position="376"/>
        <end position="401"/>
    </location>
</feature>
<feature type="compositionally biased region" description="Low complexity" evidence="1">
    <location>
        <begin position="164"/>
        <end position="175"/>
    </location>
</feature>
<dbReference type="InParanoid" id="A0A1Y2GJG7"/>
<feature type="compositionally biased region" description="Polar residues" evidence="1">
    <location>
        <begin position="1674"/>
        <end position="1685"/>
    </location>
</feature>
<dbReference type="Gene3D" id="2.30.29.30">
    <property type="entry name" value="Pleckstrin-homology domain (PH domain)/Phosphotyrosine-binding domain (PTB)"/>
    <property type="match status" value="1"/>
</dbReference>
<evidence type="ECO:0000256" key="1">
    <source>
        <dbReference type="SAM" id="MobiDB-lite"/>
    </source>
</evidence>
<feature type="region of interest" description="Disordered" evidence="1">
    <location>
        <begin position="803"/>
        <end position="834"/>
    </location>
</feature>
<dbReference type="PROSITE" id="PS50003">
    <property type="entry name" value="PH_DOMAIN"/>
    <property type="match status" value="1"/>
</dbReference>
<feature type="compositionally biased region" description="Polar residues" evidence="1">
    <location>
        <begin position="1831"/>
        <end position="1840"/>
    </location>
</feature>
<feature type="compositionally biased region" description="Low complexity" evidence="1">
    <location>
        <begin position="10"/>
        <end position="44"/>
    </location>
</feature>
<evidence type="ECO:0000313" key="3">
    <source>
        <dbReference type="EMBL" id="ORZ11405.1"/>
    </source>
</evidence>
<feature type="region of interest" description="Disordered" evidence="1">
    <location>
        <begin position="2167"/>
        <end position="2215"/>
    </location>
</feature>
<feature type="region of interest" description="Disordered" evidence="1">
    <location>
        <begin position="630"/>
        <end position="655"/>
    </location>
</feature>
<feature type="region of interest" description="Disordered" evidence="1">
    <location>
        <begin position="1551"/>
        <end position="1685"/>
    </location>
</feature>
<evidence type="ECO:0000259" key="2">
    <source>
        <dbReference type="PROSITE" id="PS50003"/>
    </source>
</evidence>
<feature type="region of interest" description="Disordered" evidence="1">
    <location>
        <begin position="1735"/>
        <end position="1764"/>
    </location>
</feature>
<gene>
    <name evidence="3" type="ORF">BCR41DRAFT_423608</name>
</gene>
<dbReference type="InterPro" id="IPR011993">
    <property type="entry name" value="PH-like_dom_sf"/>
</dbReference>
<feature type="region of interest" description="Disordered" evidence="1">
    <location>
        <begin position="124"/>
        <end position="280"/>
    </location>
</feature>
<feature type="compositionally biased region" description="Low complexity" evidence="1">
    <location>
        <begin position="803"/>
        <end position="825"/>
    </location>
</feature>
<feature type="compositionally biased region" description="Polar residues" evidence="1">
    <location>
        <begin position="147"/>
        <end position="162"/>
    </location>
</feature>
<feature type="compositionally biased region" description="Basic and acidic residues" evidence="1">
    <location>
        <begin position="977"/>
        <end position="987"/>
    </location>
</feature>
<reference evidence="3 4" key="1">
    <citation type="submission" date="2016-07" db="EMBL/GenBank/DDBJ databases">
        <title>Pervasive Adenine N6-methylation of Active Genes in Fungi.</title>
        <authorList>
            <consortium name="DOE Joint Genome Institute"/>
            <person name="Mondo S.J."/>
            <person name="Dannebaum R.O."/>
            <person name="Kuo R.C."/>
            <person name="Labutti K."/>
            <person name="Haridas S."/>
            <person name="Kuo A."/>
            <person name="Salamov A."/>
            <person name="Ahrendt S.R."/>
            <person name="Lipzen A."/>
            <person name="Sullivan W."/>
            <person name="Andreopoulos W.B."/>
            <person name="Clum A."/>
            <person name="Lindquist E."/>
            <person name="Daum C."/>
            <person name="Ramamoorthy G.K."/>
            <person name="Gryganskyi A."/>
            <person name="Culley D."/>
            <person name="Magnuson J.K."/>
            <person name="James T.Y."/>
            <person name="O'Malley M.A."/>
            <person name="Stajich J.E."/>
            <person name="Spatafora J.W."/>
            <person name="Visel A."/>
            <person name="Grigoriev I.V."/>
        </authorList>
    </citation>
    <scope>NUCLEOTIDE SEQUENCE [LARGE SCALE GENOMIC DNA]</scope>
    <source>
        <strain evidence="3 4">NRRL 3116</strain>
    </source>
</reference>
<dbReference type="InterPro" id="IPR001849">
    <property type="entry name" value="PH_domain"/>
</dbReference>
<feature type="compositionally biased region" description="Low complexity" evidence="1">
    <location>
        <begin position="989"/>
        <end position="1017"/>
    </location>
</feature>
<feature type="compositionally biased region" description="Low complexity" evidence="1">
    <location>
        <begin position="1325"/>
        <end position="1344"/>
    </location>
</feature>